<evidence type="ECO:0000256" key="12">
    <source>
        <dbReference type="SAM" id="MobiDB-lite"/>
    </source>
</evidence>
<keyword evidence="4 11" id="KW-0227">DNA damage</keyword>
<feature type="domain" description="GIY-YIG" evidence="13">
    <location>
        <begin position="7"/>
        <end position="97"/>
    </location>
</feature>
<evidence type="ECO:0000256" key="5">
    <source>
        <dbReference type="ARBA" id="ARBA00022771"/>
    </source>
</evidence>
<comment type="subcellular location">
    <subcellularLocation>
        <location evidence="11">Nucleus</location>
    </subcellularLocation>
</comment>
<dbReference type="GO" id="GO:0008270">
    <property type="term" value="F:zinc ion binding"/>
    <property type="evidence" value="ECO:0007669"/>
    <property type="project" value="UniProtKB-KW"/>
</dbReference>
<dbReference type="CTD" id="548593"/>
<dbReference type="KEGG" id="aplc:110989421"/>
<comment type="similarity">
    <text evidence="11">Belongs to the SLX1 family.</text>
</comment>
<dbReference type="GO" id="GO:0017108">
    <property type="term" value="F:5'-flap endonuclease activity"/>
    <property type="evidence" value="ECO:0007669"/>
    <property type="project" value="InterPro"/>
</dbReference>
<dbReference type="GO" id="GO:0033557">
    <property type="term" value="C:Slx1-Slx4 complex"/>
    <property type="evidence" value="ECO:0007669"/>
    <property type="project" value="UniProtKB-UniRule"/>
</dbReference>
<evidence type="ECO:0000256" key="10">
    <source>
        <dbReference type="ARBA" id="ARBA00023242"/>
    </source>
</evidence>
<dbReference type="InterPro" id="IPR027520">
    <property type="entry name" value="Slx1"/>
</dbReference>
<gene>
    <name evidence="15" type="primary">LOC110989421</name>
</gene>
<evidence type="ECO:0000259" key="13">
    <source>
        <dbReference type="PROSITE" id="PS50164"/>
    </source>
</evidence>
<organism evidence="14 15">
    <name type="scientific">Acanthaster planci</name>
    <name type="common">Crown-of-thorns starfish</name>
    <dbReference type="NCBI Taxonomy" id="133434"/>
    <lineage>
        <taxon>Eukaryota</taxon>
        <taxon>Metazoa</taxon>
        <taxon>Echinodermata</taxon>
        <taxon>Eleutherozoa</taxon>
        <taxon>Asterozoa</taxon>
        <taxon>Asteroidea</taxon>
        <taxon>Valvatacea</taxon>
        <taxon>Valvatida</taxon>
        <taxon>Acanthasteridae</taxon>
        <taxon>Acanthaster</taxon>
    </lineage>
</organism>
<keyword evidence="8 11" id="KW-0233">DNA recombination</keyword>
<sequence length="331" mass="37527">MVVEIENFFGCYLLLNLNPEFKGRTYIGFTVDPRRRITQHNKGSKYGGAKRTSGRGPWEMVLIVYGFPNKPSALMFEWAWQHPRLCKRLKHVPAKRKTEKRFLFDLRVLSNMLKVGPWCRLPLTVQWLKQEHMREFEDGLQPPVHMPIAFGPVTSIKMHSKQKKKLGTKSTQDEGGSSEGTQEEEEMVEMTQAAKKRCAVCLKRLQAESTLSCVHPTCSMEAHILCLAGKFLRHAGGDYLLPVDGNCPVCKQNVLWGDLIRKMRGCYSNLSTSEDGHGRSLGRGIATLSTLMCDVSPQNIVMFFGGHQMMVVTSRTAIITLIFNLRFFCLV</sequence>
<dbReference type="GeneID" id="110989421"/>
<evidence type="ECO:0000256" key="1">
    <source>
        <dbReference type="ARBA" id="ARBA00022722"/>
    </source>
</evidence>
<dbReference type="InterPro" id="IPR000305">
    <property type="entry name" value="GIY-YIG_endonuc"/>
</dbReference>
<dbReference type="RefSeq" id="XP_022109487.1">
    <property type="nucleotide sequence ID" value="XM_022253795.1"/>
</dbReference>
<evidence type="ECO:0000256" key="6">
    <source>
        <dbReference type="ARBA" id="ARBA00022801"/>
    </source>
</evidence>
<evidence type="ECO:0000256" key="7">
    <source>
        <dbReference type="ARBA" id="ARBA00022833"/>
    </source>
</evidence>
<dbReference type="HAMAP" id="MF_03100">
    <property type="entry name" value="Endonuc_su_Slx1"/>
    <property type="match status" value="1"/>
</dbReference>
<dbReference type="PANTHER" id="PTHR20208:SF10">
    <property type="entry name" value="STRUCTURE-SPECIFIC ENDONUCLEASE SUBUNIT SLX1"/>
    <property type="match status" value="1"/>
</dbReference>
<dbReference type="InterPro" id="IPR035901">
    <property type="entry name" value="GIY-YIG_endonuc_sf"/>
</dbReference>
<keyword evidence="7 11" id="KW-0862">Zinc</keyword>
<dbReference type="Pfam" id="PF21202">
    <property type="entry name" value="SLX1_C"/>
    <property type="match status" value="1"/>
</dbReference>
<dbReference type="Gene3D" id="3.30.40.10">
    <property type="entry name" value="Zinc/RING finger domain, C3HC4 (zinc finger)"/>
    <property type="match status" value="1"/>
</dbReference>
<comment type="function">
    <text evidence="11">Catalytic subunit of a heterodimeric structure-specific endonuclease that resolves DNA secondary structures generated during DNA repair and recombination. Has endonuclease activity towards branched DNA substrates, introducing single-strand cuts in duplex DNA close to junctions with ss-DNA.</text>
</comment>
<dbReference type="Gene3D" id="3.40.1440.10">
    <property type="entry name" value="GIY-YIG endonuclease"/>
    <property type="match status" value="1"/>
</dbReference>
<dbReference type="OrthoDB" id="24645at2759"/>
<keyword evidence="9 11" id="KW-0234">DNA repair</keyword>
<dbReference type="SMART" id="SM00465">
    <property type="entry name" value="GIYc"/>
    <property type="match status" value="1"/>
</dbReference>
<proteinExistence type="inferred from homology"/>
<feature type="zinc finger region" description="SLX1-type" evidence="11">
    <location>
        <begin position="198"/>
        <end position="250"/>
    </location>
</feature>
<accession>A0A8B7ZWM1</accession>
<keyword evidence="6 11" id="KW-0378">Hydrolase</keyword>
<evidence type="ECO:0000256" key="8">
    <source>
        <dbReference type="ARBA" id="ARBA00023172"/>
    </source>
</evidence>
<keyword evidence="5 11" id="KW-0863">Zinc-finger</keyword>
<keyword evidence="1 11" id="KW-0540">Nuclease</keyword>
<evidence type="ECO:0000256" key="2">
    <source>
        <dbReference type="ARBA" id="ARBA00022723"/>
    </source>
</evidence>
<dbReference type="FunFam" id="3.40.1440.10:FF:000008">
    <property type="entry name" value="Structure-specific endonuclease subunit SLX1 homolog"/>
    <property type="match status" value="1"/>
</dbReference>
<keyword evidence="14" id="KW-1185">Reference proteome</keyword>
<dbReference type="AlphaFoldDB" id="A0A8B7ZWM1"/>
<dbReference type="PANTHER" id="PTHR20208">
    <property type="entry name" value="STRUCTURE-SPECIFIC ENDONUCLEASE SUBUNIT SLX1"/>
    <property type="match status" value="1"/>
</dbReference>
<dbReference type="PROSITE" id="PS50164">
    <property type="entry name" value="GIY_YIG"/>
    <property type="match status" value="1"/>
</dbReference>
<keyword evidence="3 11" id="KW-0255">Endonuclease</keyword>
<comment type="cofactor">
    <cofactor evidence="11">
        <name>a divalent metal cation</name>
        <dbReference type="ChEBI" id="CHEBI:60240"/>
    </cofactor>
</comment>
<keyword evidence="10 11" id="KW-0539">Nucleus</keyword>
<dbReference type="InterPro" id="IPR013083">
    <property type="entry name" value="Znf_RING/FYVE/PHD"/>
</dbReference>
<feature type="region of interest" description="Disordered" evidence="12">
    <location>
        <begin position="161"/>
        <end position="187"/>
    </location>
</feature>
<reference evidence="15" key="1">
    <citation type="submission" date="2025-08" db="UniProtKB">
        <authorList>
            <consortium name="RefSeq"/>
        </authorList>
    </citation>
    <scope>IDENTIFICATION</scope>
</reference>
<dbReference type="SUPFAM" id="SSF82771">
    <property type="entry name" value="GIY-YIG endonuclease"/>
    <property type="match status" value="1"/>
</dbReference>
<dbReference type="InterPro" id="IPR050381">
    <property type="entry name" value="SLX1_endonuclease"/>
</dbReference>
<dbReference type="Pfam" id="PF01541">
    <property type="entry name" value="GIY-YIG"/>
    <property type="match status" value="1"/>
</dbReference>
<dbReference type="CDD" id="cd10455">
    <property type="entry name" value="GIY-YIG_SLX1"/>
    <property type="match status" value="1"/>
</dbReference>
<evidence type="ECO:0000313" key="15">
    <source>
        <dbReference type="RefSeq" id="XP_022109487.1"/>
    </source>
</evidence>
<dbReference type="GO" id="GO:0008821">
    <property type="term" value="F:crossover junction DNA endonuclease activity"/>
    <property type="evidence" value="ECO:0007669"/>
    <property type="project" value="TreeGrafter"/>
</dbReference>
<dbReference type="OMA" id="HNRGCDF"/>
<dbReference type="GO" id="GO:0000724">
    <property type="term" value="P:double-strand break repair via homologous recombination"/>
    <property type="evidence" value="ECO:0007669"/>
    <property type="project" value="TreeGrafter"/>
</dbReference>
<name>A0A8B7ZWM1_ACAPL</name>
<keyword evidence="2 11" id="KW-0479">Metal-binding</keyword>
<comment type="subunit">
    <text evidence="11">Forms a heterodimer with a member of the SLX4 family.</text>
</comment>
<dbReference type="InterPro" id="IPR048749">
    <property type="entry name" value="SLX1_C"/>
</dbReference>
<evidence type="ECO:0000256" key="4">
    <source>
        <dbReference type="ARBA" id="ARBA00022763"/>
    </source>
</evidence>
<dbReference type="Proteomes" id="UP000694845">
    <property type="component" value="Unplaced"/>
</dbReference>
<evidence type="ECO:0000313" key="14">
    <source>
        <dbReference type="Proteomes" id="UP000694845"/>
    </source>
</evidence>
<evidence type="ECO:0000256" key="3">
    <source>
        <dbReference type="ARBA" id="ARBA00022759"/>
    </source>
</evidence>
<evidence type="ECO:0000256" key="11">
    <source>
        <dbReference type="HAMAP-Rule" id="MF_03100"/>
    </source>
</evidence>
<dbReference type="EC" id="3.1.-.-" evidence="11"/>
<evidence type="ECO:0000256" key="9">
    <source>
        <dbReference type="ARBA" id="ARBA00023204"/>
    </source>
</evidence>
<protein>
    <recommendedName>
        <fullName evidence="11">Structure-specific endonuclease subunit SLX1 homolog</fullName>
        <ecNumber evidence="11">3.1.-.-</ecNumber>
    </recommendedName>
</protein>